<evidence type="ECO:0000259" key="15">
    <source>
        <dbReference type="PROSITE" id="PS50893"/>
    </source>
</evidence>
<dbReference type="PANTHER" id="PTHR24221">
    <property type="entry name" value="ATP-BINDING CASSETTE SUB-FAMILY B"/>
    <property type="match status" value="1"/>
</dbReference>
<evidence type="ECO:0000256" key="6">
    <source>
        <dbReference type="ARBA" id="ARBA00022741"/>
    </source>
</evidence>
<comment type="caution">
    <text evidence="17">The sequence shown here is derived from an EMBL/GenBank/DDBJ whole genome shotgun (WGS) entry which is preliminary data.</text>
</comment>
<feature type="transmembrane region" description="Helical" evidence="13">
    <location>
        <begin position="650"/>
        <end position="669"/>
    </location>
</feature>
<evidence type="ECO:0000256" key="2">
    <source>
        <dbReference type="ARBA" id="ARBA00004651"/>
    </source>
</evidence>
<keyword evidence="8 13" id="KW-1133">Transmembrane helix</keyword>
<dbReference type="SUPFAM" id="SSF52540">
    <property type="entry name" value="P-loop containing nucleoside triphosphate hydrolases"/>
    <property type="match status" value="1"/>
</dbReference>
<dbReference type="PROSITE" id="PS50280">
    <property type="entry name" value="SET"/>
    <property type="match status" value="1"/>
</dbReference>
<evidence type="ECO:0000256" key="11">
    <source>
        <dbReference type="ARBA" id="ARBA00042945"/>
    </source>
</evidence>
<dbReference type="EMBL" id="JAUDFV010000074">
    <property type="protein sequence ID" value="KAL2734101.1"/>
    <property type="molecule type" value="Genomic_DNA"/>
</dbReference>
<evidence type="ECO:0000256" key="9">
    <source>
        <dbReference type="ARBA" id="ARBA00023136"/>
    </source>
</evidence>
<dbReference type="GO" id="GO:0008276">
    <property type="term" value="F:protein methyltransferase activity"/>
    <property type="evidence" value="ECO:0007669"/>
    <property type="project" value="UniProtKB-ARBA"/>
</dbReference>
<evidence type="ECO:0000313" key="17">
    <source>
        <dbReference type="EMBL" id="KAL2734101.1"/>
    </source>
</evidence>
<dbReference type="InterPro" id="IPR017871">
    <property type="entry name" value="ABC_transporter-like_CS"/>
</dbReference>
<dbReference type="FunFam" id="3.40.50.300:FF:000221">
    <property type="entry name" value="Multidrug ABC transporter ATP-binding protein"/>
    <property type="match status" value="1"/>
</dbReference>
<dbReference type="GO" id="GO:0008170">
    <property type="term" value="F:N-methyltransferase activity"/>
    <property type="evidence" value="ECO:0007669"/>
    <property type="project" value="UniProtKB-ARBA"/>
</dbReference>
<evidence type="ECO:0000256" key="1">
    <source>
        <dbReference type="ARBA" id="ARBA00004448"/>
    </source>
</evidence>
<dbReference type="InterPro" id="IPR003593">
    <property type="entry name" value="AAA+_ATPase"/>
</dbReference>
<dbReference type="PROSITE" id="PS50893">
    <property type="entry name" value="ABC_TRANSPORTER_2"/>
    <property type="match status" value="1"/>
</dbReference>
<comment type="catalytic activity">
    <reaction evidence="12">
        <text>(glutathione)4[2Fe(III)-2S] cluster(in) + ATP + H2O = (glutathione)4[2Fe(III)-2S] cluster(out) + ADP + phosphate + H(+)</text>
        <dbReference type="Rhea" id="RHEA:67028"/>
        <dbReference type="ChEBI" id="CHEBI:15377"/>
        <dbReference type="ChEBI" id="CHEBI:15378"/>
        <dbReference type="ChEBI" id="CHEBI:30616"/>
        <dbReference type="ChEBI" id="CHEBI:43474"/>
        <dbReference type="ChEBI" id="CHEBI:167627"/>
        <dbReference type="ChEBI" id="CHEBI:456216"/>
    </reaction>
    <physiologicalReaction direction="left-to-right" evidence="12">
        <dbReference type="Rhea" id="RHEA:67029"/>
    </physiologicalReaction>
</comment>
<evidence type="ECO:0000256" key="10">
    <source>
        <dbReference type="ARBA" id="ARBA00041016"/>
    </source>
</evidence>
<dbReference type="GO" id="GO:0005886">
    <property type="term" value="C:plasma membrane"/>
    <property type="evidence" value="ECO:0007669"/>
    <property type="project" value="UniProtKB-SubCell"/>
</dbReference>
<dbReference type="CDD" id="cd18582">
    <property type="entry name" value="ABC_6TM_ATM1_ABCB7"/>
    <property type="match status" value="1"/>
</dbReference>
<dbReference type="Gene3D" id="1.20.1560.10">
    <property type="entry name" value="ABC transporter type 1, transmembrane domain"/>
    <property type="match status" value="1"/>
</dbReference>
<feature type="domain" description="SET" evidence="14">
    <location>
        <begin position="37"/>
        <end position="278"/>
    </location>
</feature>
<dbReference type="GO" id="GO:0005524">
    <property type="term" value="F:ATP binding"/>
    <property type="evidence" value="ECO:0007669"/>
    <property type="project" value="UniProtKB-KW"/>
</dbReference>
<evidence type="ECO:0000256" key="13">
    <source>
        <dbReference type="SAM" id="Phobius"/>
    </source>
</evidence>
<dbReference type="Pfam" id="PF00005">
    <property type="entry name" value="ABC_tran"/>
    <property type="match status" value="1"/>
</dbReference>
<protein>
    <recommendedName>
        <fullName evidence="10">Iron-sulfur clusters transporter ABCB7, mitochondrial</fullName>
    </recommendedName>
    <alternativeName>
        <fullName evidence="11">ATP-binding cassette sub-family B member 7, mitochondrial</fullName>
    </alternativeName>
</protein>
<dbReference type="InterPro" id="IPR036640">
    <property type="entry name" value="ABC1_TM_sf"/>
</dbReference>
<dbReference type="InterPro" id="IPR044429">
    <property type="entry name" value="SETD4_SET"/>
</dbReference>
<dbReference type="SUPFAM" id="SSF90123">
    <property type="entry name" value="ABC transporter transmembrane region"/>
    <property type="match status" value="1"/>
</dbReference>
<feature type="domain" description="ABC transporter" evidence="15">
    <location>
        <begin position="829"/>
        <end position="1064"/>
    </location>
</feature>
<evidence type="ECO:0000256" key="12">
    <source>
        <dbReference type="ARBA" id="ARBA00048046"/>
    </source>
</evidence>
<evidence type="ECO:0000256" key="7">
    <source>
        <dbReference type="ARBA" id="ARBA00022840"/>
    </source>
</evidence>
<sequence length="1070" mass="121404">MGRTSRKRHRKKKFHMQKLKSEENDAMNFLKYWLFQNCFSISNFIPTNFPITGRGLKTIRNIREHEILIKLPIKMLITTFTVSECDVRILFLKDQSYNAQHILSVFLIYEEHLGTSSKWYPYINSLPQYFSTPEFCTSKEKKLLPNFIREQMYYVHNIIRNFSLLMQSLQTLKKKDKNYCSHCNIPLDKIITFKKYKWAYYVVNTRSVYINEREVQDSMIKIESPNNLALAPFLDLFNHDINASVSVSLITDEYKNKFYQITTLKSFEKNSQVFINYGPHNSLKLYVDYGFFIPNNPLDEVVFNIFDIQLCVTISEYALKFIVSNKFNTNMTFTRDGLNYNAIIALFIASTTLEKDFWNIRIYGTSFSSEDHIKIHNLGIQILHLKRTEYLSYLNNMNNCCTGNVIDRAQKKKNVPQSKSVVSPVKYILAVTGITGGKPGQQKRNCFHPGASGLNRDAIGFKEQSSVSSTDMLKAMLKYIWPEDDPEIRKRVKIAVGLLIASKVLNVTVPFIFKYAVDILNKHSIESTGEAALTIGSAPETITTIATSLLIGYGIARAGAAGCSELRNAVFAKVAQHSIRKIAKNVFLHMHNLDLAFHLSRQTGALSKVIDRGSRGINFVLSAMVFNVVPTIFELALVSTILGIKCGAEYANLALICVGVYTAFTLGVTQWRTKFRVYMNQAENEAGNKAIDSLINYETVKYFNNEKFEAERYDQSLQNYEGASLKTNTSLAMLNFGQNAIFSTALSLIMILATKNIMNGTMTVGDLVLVNGLLFQLSIPLGFLGSVYREVRQAFIDMQTMFTLMTMDTNIKTKENAVRLNIAQNNSDIEFKNINFQYVQGKPIFDDISFHIPSGKKIAIVGGSGCGKTTIVRLLYRFFEPQNGIVLINGQNIQDVDINDLRRSIAIVPQDSVLFHETIFYNLHYGNLNKSTEEVYEAAKMANLHDSILKWPQGYETPVGERGLKLSGGEKQRVAIARAILKDSPILIFDEATSSLDSITENKILEALRRATKGRTSIVIAHRKLVENGTHSSLLSMQNSLYNKLWETQHIGMQTYLDETHERIRTGGSN</sequence>
<keyword evidence="5 13" id="KW-0812">Transmembrane</keyword>
<dbReference type="CDD" id="cd19177">
    <property type="entry name" value="SET_SETD4"/>
    <property type="match status" value="1"/>
</dbReference>
<evidence type="ECO:0000256" key="4">
    <source>
        <dbReference type="ARBA" id="ARBA00022475"/>
    </source>
</evidence>
<dbReference type="InterPro" id="IPR039421">
    <property type="entry name" value="Type_1_exporter"/>
</dbReference>
<evidence type="ECO:0000256" key="3">
    <source>
        <dbReference type="ARBA" id="ARBA00022448"/>
    </source>
</evidence>
<reference evidence="17 18" key="1">
    <citation type="journal article" date="2024" name="Ann. Entomol. Soc. Am.">
        <title>Genomic analyses of the southern and eastern yellowjacket wasps (Hymenoptera: Vespidae) reveal evolutionary signatures of social life.</title>
        <authorList>
            <person name="Catto M.A."/>
            <person name="Caine P.B."/>
            <person name="Orr S.E."/>
            <person name="Hunt B.G."/>
            <person name="Goodisman M.A.D."/>
        </authorList>
    </citation>
    <scope>NUCLEOTIDE SEQUENCE [LARGE SCALE GENOMIC DNA]</scope>
    <source>
        <strain evidence="17">233</strain>
        <tissue evidence="17">Head and thorax</tissue>
    </source>
</reference>
<accession>A0ABD2BMV2</accession>
<gene>
    <name evidence="17" type="ORF">V1478_003799</name>
</gene>
<dbReference type="InterPro" id="IPR011527">
    <property type="entry name" value="ABC1_TM_dom"/>
</dbReference>
<comment type="subcellular location">
    <subcellularLocation>
        <location evidence="2">Cell membrane</location>
        <topology evidence="2">Multi-pass membrane protein</topology>
    </subcellularLocation>
    <subcellularLocation>
        <location evidence="1">Mitochondrion inner membrane</location>
        <topology evidence="1">Multi-pass membrane protein</topology>
    </subcellularLocation>
</comment>
<dbReference type="AlphaFoldDB" id="A0ABD2BMV2"/>
<dbReference type="InterPro" id="IPR027417">
    <property type="entry name" value="P-loop_NTPase"/>
</dbReference>
<dbReference type="FunFam" id="1.20.1560.10:FF:000004">
    <property type="entry name" value="ATP-binding cassette sub-family B member 7"/>
    <property type="match status" value="1"/>
</dbReference>
<evidence type="ECO:0000259" key="14">
    <source>
        <dbReference type="PROSITE" id="PS50280"/>
    </source>
</evidence>
<keyword evidence="18" id="KW-1185">Reference proteome</keyword>
<keyword evidence="6" id="KW-0547">Nucleotide-binding</keyword>
<keyword evidence="9 13" id="KW-0472">Membrane</keyword>
<dbReference type="PANTHER" id="PTHR24221:SF402">
    <property type="entry name" value="IRON-SULFUR CLUSTERS TRANSPORTER ABCB7, MITOCHONDRIAL"/>
    <property type="match status" value="1"/>
</dbReference>
<dbReference type="Proteomes" id="UP001607302">
    <property type="component" value="Unassembled WGS sequence"/>
</dbReference>
<dbReference type="InterPro" id="IPR001214">
    <property type="entry name" value="SET_dom"/>
</dbReference>
<dbReference type="SUPFAM" id="SSF82199">
    <property type="entry name" value="SET domain"/>
    <property type="match status" value="1"/>
</dbReference>
<dbReference type="PROSITE" id="PS50929">
    <property type="entry name" value="ABC_TM1F"/>
    <property type="match status" value="1"/>
</dbReference>
<dbReference type="SMART" id="SM00382">
    <property type="entry name" value="AAA"/>
    <property type="match status" value="1"/>
</dbReference>
<dbReference type="InterPro" id="IPR003439">
    <property type="entry name" value="ABC_transporter-like_ATP-bd"/>
</dbReference>
<dbReference type="Gene3D" id="3.90.1410.10">
    <property type="entry name" value="set domain protein methyltransferase, domain 1"/>
    <property type="match status" value="1"/>
</dbReference>
<keyword evidence="4" id="KW-1003">Cell membrane</keyword>
<keyword evidence="3" id="KW-0813">Transport</keyword>
<keyword evidence="7" id="KW-0067">ATP-binding</keyword>
<organism evidence="17 18">
    <name type="scientific">Vespula squamosa</name>
    <name type="common">Southern yellow jacket</name>
    <name type="synonym">Wasp</name>
    <dbReference type="NCBI Taxonomy" id="30214"/>
    <lineage>
        <taxon>Eukaryota</taxon>
        <taxon>Metazoa</taxon>
        <taxon>Ecdysozoa</taxon>
        <taxon>Arthropoda</taxon>
        <taxon>Hexapoda</taxon>
        <taxon>Insecta</taxon>
        <taxon>Pterygota</taxon>
        <taxon>Neoptera</taxon>
        <taxon>Endopterygota</taxon>
        <taxon>Hymenoptera</taxon>
        <taxon>Apocrita</taxon>
        <taxon>Aculeata</taxon>
        <taxon>Vespoidea</taxon>
        <taxon>Vespidae</taxon>
        <taxon>Vespinae</taxon>
        <taxon>Vespula</taxon>
    </lineage>
</organism>
<dbReference type="Pfam" id="PF00664">
    <property type="entry name" value="ABC_membrane"/>
    <property type="match status" value="1"/>
</dbReference>
<dbReference type="GO" id="GO:0005743">
    <property type="term" value="C:mitochondrial inner membrane"/>
    <property type="evidence" value="ECO:0007669"/>
    <property type="project" value="UniProtKB-SubCell"/>
</dbReference>
<name>A0ABD2BMV2_VESSQ</name>
<evidence type="ECO:0000259" key="16">
    <source>
        <dbReference type="PROSITE" id="PS50929"/>
    </source>
</evidence>
<evidence type="ECO:0000256" key="5">
    <source>
        <dbReference type="ARBA" id="ARBA00022692"/>
    </source>
</evidence>
<proteinExistence type="predicted"/>
<feature type="transmembrane region" description="Helical" evidence="13">
    <location>
        <begin position="617"/>
        <end position="644"/>
    </location>
</feature>
<dbReference type="Gene3D" id="3.40.50.300">
    <property type="entry name" value="P-loop containing nucleotide triphosphate hydrolases"/>
    <property type="match status" value="1"/>
</dbReference>
<feature type="transmembrane region" description="Helical" evidence="13">
    <location>
        <begin position="773"/>
        <end position="791"/>
    </location>
</feature>
<evidence type="ECO:0000313" key="18">
    <source>
        <dbReference type="Proteomes" id="UP001607302"/>
    </source>
</evidence>
<dbReference type="GO" id="GO:0055085">
    <property type="term" value="P:transmembrane transport"/>
    <property type="evidence" value="ECO:0007669"/>
    <property type="project" value="UniProtKB-ARBA"/>
</dbReference>
<dbReference type="GO" id="GO:0008757">
    <property type="term" value="F:S-adenosylmethionine-dependent methyltransferase activity"/>
    <property type="evidence" value="ECO:0007669"/>
    <property type="project" value="UniProtKB-ARBA"/>
</dbReference>
<feature type="transmembrane region" description="Helical" evidence="13">
    <location>
        <begin position="731"/>
        <end position="753"/>
    </location>
</feature>
<dbReference type="InterPro" id="IPR046341">
    <property type="entry name" value="SET_dom_sf"/>
</dbReference>
<dbReference type="PROSITE" id="PS00211">
    <property type="entry name" value="ABC_TRANSPORTER_1"/>
    <property type="match status" value="1"/>
</dbReference>
<feature type="domain" description="ABC transmembrane type-1" evidence="16">
    <location>
        <begin position="494"/>
        <end position="793"/>
    </location>
</feature>
<evidence type="ECO:0000256" key="8">
    <source>
        <dbReference type="ARBA" id="ARBA00022989"/>
    </source>
</evidence>